<evidence type="ECO:0000313" key="1">
    <source>
        <dbReference type="EMBL" id="KAB2578991.1"/>
    </source>
</evidence>
<gene>
    <name evidence="1" type="ORF">DBV05_g2310</name>
</gene>
<name>A0A5N5DNS5_9PEZI</name>
<sequence>MKTAFTDLPDGLLEKIAEHLVPTTPDYRTNPCYQQARRPLIYDFCRVSRKFYKIGRPLLYRRFVNDNDPQALSQFISALIREPALSSHLRTLIIGEYLGPINTDKECDYDPGFRDRLAKRVHELDLFSERERDLWIKSLESEEYEAQVAFLMAISPSLETVDIAYGNFSFGRAYISWIVRLISWSIQHDPQDGQLNALPSLRRFMVRESPNSVYMGDYRFWEVTMLPFLRTAELHHLTETRMGLPYWLEKISGIEKFVVRPRASHNVQLLKSSMRLCKELKSATIIWDPVEDRDRPLDIEGVVNGLRLHKSCLRSLSLECFIEPESLPDPLPLPSLRDFGKLRNVRISGAYLEANFKDGQGQSAPDFPPSLESLTIESFGKDTLRWQNYVSALLENENLPCLRHAKVVLSPTA</sequence>
<dbReference type="Proteomes" id="UP000325902">
    <property type="component" value="Unassembled WGS sequence"/>
</dbReference>
<dbReference type="EMBL" id="VCHE01000009">
    <property type="protein sequence ID" value="KAB2578991.1"/>
    <property type="molecule type" value="Genomic_DNA"/>
</dbReference>
<dbReference type="AlphaFoldDB" id="A0A5N5DNS5"/>
<evidence type="ECO:0008006" key="3">
    <source>
        <dbReference type="Google" id="ProtNLM"/>
    </source>
</evidence>
<dbReference type="OrthoDB" id="2520703at2759"/>
<comment type="caution">
    <text evidence="1">The sequence shown here is derived from an EMBL/GenBank/DDBJ whole genome shotgun (WGS) entry which is preliminary data.</text>
</comment>
<proteinExistence type="predicted"/>
<protein>
    <recommendedName>
        <fullName evidence="3">F-box domain-containing protein</fullName>
    </recommendedName>
</protein>
<reference evidence="1 2" key="1">
    <citation type="journal article" date="2019" name="Sci. Rep.">
        <title>A multi-omics analysis of the grapevine pathogen Lasiodiplodia theobromae reveals that temperature affects the expression of virulence- and pathogenicity-related genes.</title>
        <authorList>
            <person name="Felix C."/>
            <person name="Meneses R."/>
            <person name="Goncalves M.F.M."/>
            <person name="Tilleman L."/>
            <person name="Duarte A.S."/>
            <person name="Jorrin-Novo J.V."/>
            <person name="Van de Peer Y."/>
            <person name="Deforce D."/>
            <person name="Van Nieuwerburgh F."/>
            <person name="Esteves A.C."/>
            <person name="Alves A."/>
        </authorList>
    </citation>
    <scope>NUCLEOTIDE SEQUENCE [LARGE SCALE GENOMIC DNA]</scope>
    <source>
        <strain evidence="1 2">LA-SOL3</strain>
    </source>
</reference>
<accession>A0A5N5DNS5</accession>
<keyword evidence="2" id="KW-1185">Reference proteome</keyword>
<evidence type="ECO:0000313" key="2">
    <source>
        <dbReference type="Proteomes" id="UP000325902"/>
    </source>
</evidence>
<organism evidence="1 2">
    <name type="scientific">Lasiodiplodia theobromae</name>
    <dbReference type="NCBI Taxonomy" id="45133"/>
    <lineage>
        <taxon>Eukaryota</taxon>
        <taxon>Fungi</taxon>
        <taxon>Dikarya</taxon>
        <taxon>Ascomycota</taxon>
        <taxon>Pezizomycotina</taxon>
        <taxon>Dothideomycetes</taxon>
        <taxon>Dothideomycetes incertae sedis</taxon>
        <taxon>Botryosphaeriales</taxon>
        <taxon>Botryosphaeriaceae</taxon>
        <taxon>Lasiodiplodia</taxon>
    </lineage>
</organism>